<protein>
    <submittedName>
        <fullName evidence="1">Uncharacterized protein</fullName>
    </submittedName>
</protein>
<dbReference type="Pfam" id="PF13431">
    <property type="entry name" value="TPR_17"/>
    <property type="match status" value="1"/>
</dbReference>
<dbReference type="Gene3D" id="1.25.40.10">
    <property type="entry name" value="Tetratricopeptide repeat domain"/>
    <property type="match status" value="1"/>
</dbReference>
<name>A0A382WSG3_9ZZZZ</name>
<dbReference type="InterPro" id="IPR019734">
    <property type="entry name" value="TPR_rpt"/>
</dbReference>
<dbReference type="SUPFAM" id="SSF48452">
    <property type="entry name" value="TPR-like"/>
    <property type="match status" value="1"/>
</dbReference>
<reference evidence="1" key="1">
    <citation type="submission" date="2018-05" db="EMBL/GenBank/DDBJ databases">
        <authorList>
            <person name="Lanie J.A."/>
            <person name="Ng W.-L."/>
            <person name="Kazmierczak K.M."/>
            <person name="Andrzejewski T.M."/>
            <person name="Davidsen T.M."/>
            <person name="Wayne K.J."/>
            <person name="Tettelin H."/>
            <person name="Glass J.I."/>
            <person name="Rusch D."/>
            <person name="Podicherti R."/>
            <person name="Tsui H.-C.T."/>
            <person name="Winkler M.E."/>
        </authorList>
    </citation>
    <scope>NUCLEOTIDE SEQUENCE</scope>
</reference>
<dbReference type="SMART" id="SM00028">
    <property type="entry name" value="TPR"/>
    <property type="match status" value="2"/>
</dbReference>
<evidence type="ECO:0000313" key="1">
    <source>
        <dbReference type="EMBL" id="SVD61796.1"/>
    </source>
</evidence>
<dbReference type="AlphaFoldDB" id="A0A382WSG3"/>
<organism evidence="1">
    <name type="scientific">marine metagenome</name>
    <dbReference type="NCBI Taxonomy" id="408172"/>
    <lineage>
        <taxon>unclassified sequences</taxon>
        <taxon>metagenomes</taxon>
        <taxon>ecological metagenomes</taxon>
    </lineage>
</organism>
<sequence length="144" mass="17140">MDIKIGQKFVKQKEFAKALDFFLNISNVKKNHPTINFYLGLIYSELNDFKKSTEYYEKSLEKDPTSFYTLYNLAIVKQNIGEIEKAKEIYLKLIKIDKFKIRPYLGLYMLNSEFINDIHYKNILEIEKKLDITTYEKSLIAFIL</sequence>
<dbReference type="PROSITE" id="PS50005">
    <property type="entry name" value="TPR"/>
    <property type="match status" value="1"/>
</dbReference>
<accession>A0A382WSG3</accession>
<dbReference type="EMBL" id="UINC01162183">
    <property type="protein sequence ID" value="SVD61796.1"/>
    <property type="molecule type" value="Genomic_DNA"/>
</dbReference>
<dbReference type="InterPro" id="IPR011990">
    <property type="entry name" value="TPR-like_helical_dom_sf"/>
</dbReference>
<proteinExistence type="predicted"/>
<gene>
    <name evidence="1" type="ORF">METZ01_LOCUS414650</name>
</gene>